<dbReference type="GO" id="GO:0009117">
    <property type="term" value="P:nucleotide metabolic process"/>
    <property type="evidence" value="ECO:0007669"/>
    <property type="project" value="TreeGrafter"/>
</dbReference>
<dbReference type="EMBL" id="BJNV01000034">
    <property type="protein sequence ID" value="GEC96066.1"/>
    <property type="molecule type" value="Genomic_DNA"/>
</dbReference>
<dbReference type="InterPro" id="IPR019808">
    <property type="entry name" value="Histidine_triad_CS"/>
</dbReference>
<dbReference type="OrthoDB" id="9784774at2"/>
<evidence type="ECO:0000313" key="6">
    <source>
        <dbReference type="Proteomes" id="UP000318422"/>
    </source>
</evidence>
<proteinExistence type="predicted"/>
<reference evidence="5 6" key="1">
    <citation type="submission" date="2019-06" db="EMBL/GenBank/DDBJ databases">
        <title>Whole genome shotgun sequence of Zoogloea ramigera NBRC 15342.</title>
        <authorList>
            <person name="Hosoyama A."/>
            <person name="Uohara A."/>
            <person name="Ohji S."/>
            <person name="Ichikawa N."/>
        </authorList>
    </citation>
    <scope>NUCLEOTIDE SEQUENCE [LARGE SCALE GENOMIC DNA]</scope>
    <source>
        <strain evidence="5 6">NBRC 15342</strain>
    </source>
</reference>
<evidence type="ECO:0000256" key="3">
    <source>
        <dbReference type="PROSITE-ProRule" id="PRU00464"/>
    </source>
</evidence>
<dbReference type="PROSITE" id="PS51084">
    <property type="entry name" value="HIT_2"/>
    <property type="match status" value="1"/>
</dbReference>
<protein>
    <submittedName>
        <fullName evidence="5">Histidine triad protein</fullName>
    </submittedName>
</protein>
<dbReference type="RefSeq" id="WP_141352022.1">
    <property type="nucleotide sequence ID" value="NZ_BJNV01000034.1"/>
</dbReference>
<feature type="short sequence motif" description="Histidine triad motif" evidence="2 3">
    <location>
        <begin position="97"/>
        <end position="101"/>
    </location>
</feature>
<comment type="caution">
    <text evidence="5">The sequence shown here is derived from an EMBL/GenBank/DDBJ whole genome shotgun (WGS) entry which is preliminary data.</text>
</comment>
<gene>
    <name evidence="5" type="primary">hit</name>
    <name evidence="5" type="ORF">ZRA01_21390</name>
</gene>
<dbReference type="Gene3D" id="3.30.428.10">
    <property type="entry name" value="HIT-like"/>
    <property type="match status" value="1"/>
</dbReference>
<dbReference type="AlphaFoldDB" id="A0A4Y4CUS0"/>
<evidence type="ECO:0000256" key="2">
    <source>
        <dbReference type="PIRSR" id="PIRSR601310-3"/>
    </source>
</evidence>
<evidence type="ECO:0000313" key="5">
    <source>
        <dbReference type="EMBL" id="GEC96066.1"/>
    </source>
</evidence>
<evidence type="ECO:0000259" key="4">
    <source>
        <dbReference type="PROSITE" id="PS51084"/>
    </source>
</evidence>
<dbReference type="InterPro" id="IPR036265">
    <property type="entry name" value="HIT-like_sf"/>
</dbReference>
<feature type="active site" description="Tele-AMP-histidine intermediate" evidence="1">
    <location>
        <position position="99"/>
    </location>
</feature>
<accession>A0A4Y4CUS0</accession>
<dbReference type="PROSITE" id="PS00892">
    <property type="entry name" value="HIT_1"/>
    <property type="match status" value="1"/>
</dbReference>
<dbReference type="PANTHER" id="PTHR46648">
    <property type="entry name" value="HIT FAMILY PROTEIN 1"/>
    <property type="match status" value="1"/>
</dbReference>
<dbReference type="Pfam" id="PF01230">
    <property type="entry name" value="HIT"/>
    <property type="match status" value="1"/>
</dbReference>
<evidence type="ECO:0000256" key="1">
    <source>
        <dbReference type="PIRSR" id="PIRSR601310-1"/>
    </source>
</evidence>
<sequence>MDDCIFCRLVRGELPISKIAEDEHTLSFLNIVAAHPGHGLVIVKPHVENIYSLDDTLAAAVFQATARLARAVKAATGCDGVTLFQANEVAGGQTVFHFHIHVLPRYKGDELLPFWPATAPNREALDAMAARLRDVL</sequence>
<dbReference type="SUPFAM" id="SSF54197">
    <property type="entry name" value="HIT-like"/>
    <property type="match status" value="1"/>
</dbReference>
<feature type="domain" description="HIT" evidence="4">
    <location>
        <begin position="5"/>
        <end position="112"/>
    </location>
</feature>
<keyword evidence="6" id="KW-1185">Reference proteome</keyword>
<dbReference type="PRINTS" id="PR00332">
    <property type="entry name" value="HISTRIAD"/>
</dbReference>
<dbReference type="Proteomes" id="UP000318422">
    <property type="component" value="Unassembled WGS sequence"/>
</dbReference>
<dbReference type="InterPro" id="IPR011146">
    <property type="entry name" value="HIT-like"/>
</dbReference>
<dbReference type="GO" id="GO:0003824">
    <property type="term" value="F:catalytic activity"/>
    <property type="evidence" value="ECO:0007669"/>
    <property type="project" value="InterPro"/>
</dbReference>
<name>A0A4Y4CUS0_ZOORA</name>
<dbReference type="PANTHER" id="PTHR46648:SF1">
    <property type="entry name" value="ADENOSINE 5'-MONOPHOSPHORAMIDASE HNT1"/>
    <property type="match status" value="1"/>
</dbReference>
<organism evidence="5 6">
    <name type="scientific">Zoogloea ramigera</name>
    <dbReference type="NCBI Taxonomy" id="350"/>
    <lineage>
        <taxon>Bacteria</taxon>
        <taxon>Pseudomonadati</taxon>
        <taxon>Pseudomonadota</taxon>
        <taxon>Betaproteobacteria</taxon>
        <taxon>Rhodocyclales</taxon>
        <taxon>Zoogloeaceae</taxon>
        <taxon>Zoogloea</taxon>
    </lineage>
</organism>
<dbReference type="InterPro" id="IPR001310">
    <property type="entry name" value="Histidine_triad_HIT"/>
</dbReference>